<keyword evidence="3 8" id="KW-1134">Transmembrane beta strand</keyword>
<keyword evidence="6 8" id="KW-0472">Membrane</keyword>
<keyword evidence="12" id="KW-1185">Reference proteome</keyword>
<organism evidence="11 12">
    <name type="scientific">Mangrovivirga halotolerans</name>
    <dbReference type="NCBI Taxonomy" id="2993936"/>
    <lineage>
        <taxon>Bacteria</taxon>
        <taxon>Pseudomonadati</taxon>
        <taxon>Bacteroidota</taxon>
        <taxon>Cytophagia</taxon>
        <taxon>Cytophagales</taxon>
        <taxon>Mangrovivirgaceae</taxon>
        <taxon>Mangrovivirga</taxon>
    </lineage>
</organism>
<dbReference type="InterPro" id="IPR012910">
    <property type="entry name" value="Plug_dom"/>
</dbReference>
<feature type="domain" description="TonB-dependent receptor plug" evidence="10">
    <location>
        <begin position="117"/>
        <end position="238"/>
    </location>
</feature>
<dbReference type="RefSeq" id="WP_266056037.1">
    <property type="nucleotide sequence ID" value="NZ_JAPFQN010000004.1"/>
</dbReference>
<accession>A0ABT3RPW9</accession>
<comment type="caution">
    <text evidence="11">The sequence shown here is derived from an EMBL/GenBank/DDBJ whole genome shotgun (WGS) entry which is preliminary data.</text>
</comment>
<evidence type="ECO:0000256" key="2">
    <source>
        <dbReference type="ARBA" id="ARBA00022448"/>
    </source>
</evidence>
<dbReference type="InterPro" id="IPR036942">
    <property type="entry name" value="Beta-barrel_TonB_sf"/>
</dbReference>
<dbReference type="Gene3D" id="2.170.130.10">
    <property type="entry name" value="TonB-dependent receptor, plug domain"/>
    <property type="match status" value="1"/>
</dbReference>
<name>A0ABT3RPW9_9BACT</name>
<protein>
    <submittedName>
        <fullName evidence="11">SusC/RagA family TonB-linked outer membrane protein</fullName>
    </submittedName>
</protein>
<proteinExistence type="inferred from homology"/>
<dbReference type="InterPro" id="IPR023997">
    <property type="entry name" value="TonB-dep_OMP_SusC/RagA_CS"/>
</dbReference>
<keyword evidence="4 8" id="KW-0812">Transmembrane</keyword>
<dbReference type="Gene3D" id="2.60.40.1120">
    <property type="entry name" value="Carboxypeptidase-like, regulatory domain"/>
    <property type="match status" value="1"/>
</dbReference>
<dbReference type="PANTHER" id="PTHR30069">
    <property type="entry name" value="TONB-DEPENDENT OUTER MEMBRANE RECEPTOR"/>
    <property type="match status" value="1"/>
</dbReference>
<dbReference type="InterPro" id="IPR037066">
    <property type="entry name" value="Plug_dom_sf"/>
</dbReference>
<evidence type="ECO:0000259" key="10">
    <source>
        <dbReference type="Pfam" id="PF07715"/>
    </source>
</evidence>
<reference evidence="11 12" key="1">
    <citation type="submission" date="2022-11" db="EMBL/GenBank/DDBJ databases">
        <title>The characterization of three novel Bacteroidetes species and genomic analysis of their roles in tidal elemental geochemical cycles.</title>
        <authorList>
            <person name="Ma K."/>
        </authorList>
    </citation>
    <scope>NUCLEOTIDE SEQUENCE [LARGE SCALE GENOMIC DNA]</scope>
    <source>
        <strain evidence="11 12">M17</strain>
    </source>
</reference>
<evidence type="ECO:0000256" key="3">
    <source>
        <dbReference type="ARBA" id="ARBA00022452"/>
    </source>
</evidence>
<evidence type="ECO:0000256" key="5">
    <source>
        <dbReference type="ARBA" id="ARBA00022729"/>
    </source>
</evidence>
<comment type="subcellular location">
    <subcellularLocation>
        <location evidence="1 8">Cell outer membrane</location>
        <topology evidence="1 8">Multi-pass membrane protein</topology>
    </subcellularLocation>
</comment>
<evidence type="ECO:0000256" key="7">
    <source>
        <dbReference type="ARBA" id="ARBA00023237"/>
    </source>
</evidence>
<evidence type="ECO:0000256" key="4">
    <source>
        <dbReference type="ARBA" id="ARBA00022692"/>
    </source>
</evidence>
<evidence type="ECO:0000256" key="8">
    <source>
        <dbReference type="PROSITE-ProRule" id="PRU01360"/>
    </source>
</evidence>
<keyword evidence="7 8" id="KW-0998">Cell outer membrane</keyword>
<gene>
    <name evidence="11" type="ORF">OO013_07165</name>
</gene>
<evidence type="ECO:0000256" key="1">
    <source>
        <dbReference type="ARBA" id="ARBA00004571"/>
    </source>
</evidence>
<comment type="similarity">
    <text evidence="8">Belongs to the TonB-dependent receptor family.</text>
</comment>
<dbReference type="NCBIfam" id="TIGR04056">
    <property type="entry name" value="OMP_RagA_SusC"/>
    <property type="match status" value="1"/>
</dbReference>
<dbReference type="PROSITE" id="PS52016">
    <property type="entry name" value="TONB_DEPENDENT_REC_3"/>
    <property type="match status" value="1"/>
</dbReference>
<dbReference type="Gene3D" id="2.40.170.20">
    <property type="entry name" value="TonB-dependent receptor, beta-barrel domain"/>
    <property type="match status" value="1"/>
</dbReference>
<dbReference type="SUPFAM" id="SSF56935">
    <property type="entry name" value="Porins"/>
    <property type="match status" value="1"/>
</dbReference>
<dbReference type="PANTHER" id="PTHR30069:SF29">
    <property type="entry name" value="HEMOGLOBIN AND HEMOGLOBIN-HAPTOGLOBIN-BINDING PROTEIN 1-RELATED"/>
    <property type="match status" value="1"/>
</dbReference>
<keyword evidence="5 9" id="KW-0732">Signal</keyword>
<evidence type="ECO:0000313" key="12">
    <source>
        <dbReference type="Proteomes" id="UP001209885"/>
    </source>
</evidence>
<feature type="signal peptide" evidence="9">
    <location>
        <begin position="1"/>
        <end position="23"/>
    </location>
</feature>
<evidence type="ECO:0000256" key="6">
    <source>
        <dbReference type="ARBA" id="ARBA00023136"/>
    </source>
</evidence>
<dbReference type="InterPro" id="IPR008969">
    <property type="entry name" value="CarboxyPept-like_regulatory"/>
</dbReference>
<dbReference type="Pfam" id="PF07715">
    <property type="entry name" value="Plug"/>
    <property type="match status" value="1"/>
</dbReference>
<dbReference type="InterPro" id="IPR023996">
    <property type="entry name" value="TonB-dep_OMP_SusC/RagA"/>
</dbReference>
<keyword evidence="2 8" id="KW-0813">Transport</keyword>
<dbReference type="NCBIfam" id="TIGR04057">
    <property type="entry name" value="SusC_RagA_signa"/>
    <property type="match status" value="1"/>
</dbReference>
<dbReference type="SUPFAM" id="SSF49464">
    <property type="entry name" value="Carboxypeptidase regulatory domain-like"/>
    <property type="match status" value="1"/>
</dbReference>
<dbReference type="Pfam" id="PF13715">
    <property type="entry name" value="CarbopepD_reg_2"/>
    <property type="match status" value="1"/>
</dbReference>
<evidence type="ECO:0000313" key="11">
    <source>
        <dbReference type="EMBL" id="MCX2743637.1"/>
    </source>
</evidence>
<sequence length="1080" mass="119350">MKIKSHLLLLFACGFFTHLTTFAQINVSGRVVDNEGQPLIGVTIIQEGTSKGATTNVEGRYAISDVDPNATLVFSFVGFTTKKVPVNNRTTIDVIMQEDLEQLEEVVVTALGFKEDKDKVGYANTVVSGDAVTRQQEPTLINSLSGQSSGVRISRNSGDPGAGAAIQIRGMSSILRPTGPLIVVDGVPISNDVRGNGNGRIAQQSRLNDLNPNDIESMTVLKGASAAALWGTKALGGVIVITTKSGKYNQKVKVRVQSTYSIDKINRRYPLQSKFGQGDNGIYEQGARDSWGDKISEREGGSDVLDTDGEFFIDQNGNAWYPIIDKRSQEIFDDSNFDQVFQTGHFFENNISVTGGGENSSVFFSVSDMNQEGIIKDNSDYRRSTVRLNTEHLLGNKFTFKSTSNYTRTSSNRIRRGASSSGLYLGLLRNAPDFDISGYRGDYYESPDAAPITNRQRAYRNPLGESTSPGYNNPLWTIKEQENIAVVDRFINSINLTYSPLEWLDLIGRVGLDHYSERRQEFFTPGSAAGAYRTGLFGTNLATNTILNMDFIAKARHQFSENFSLNGLVGFNYNSNMRRVEANEIESFIQFTDVASTTRDISNALPENRRSASAIFRQRTAGVYTSITAEAFNQLYVTGTFRAEAASTFGSESDNQFLFPSISVAWQFTEILDLSPISFGKLRFSYGEVGVQPELYRTRNEYVTPNYSDQFGGSLFTPLYGNGTFVPSTSVGNPDLRPERKKETEIGIDLRFFKNRLSLSTTYFDNVTEDVLLDFPIANSRGYDEIYANGAEISNKGWEVEMGYRILTTEDWNWNINLNYTRLRNKVTDIGGVNAIELPGGLNSVANYAVEGYPIGVLRGSKMLRDDQNNLVFDEFGFPILDSDLGVIGNPLPDWQGALSTSLSYKNFTLTALFETFQGADIFAGTKSVLYDLGRWEDSAIETTFDQNLVDFSGNVIPAGTTFRGVVKDFGAGPVALTEPWYNGPGGFFGNGIDELYIEDGSWTRLRELSLSYYLENEGLNNLGIEGVNFTVTGRNLLLWSDFEGNDPDTNVNGITPYGGTDYFNNPGTKSYVFSLGINF</sequence>
<dbReference type="InterPro" id="IPR039426">
    <property type="entry name" value="TonB-dep_rcpt-like"/>
</dbReference>
<dbReference type="EMBL" id="JAPFQN010000004">
    <property type="protein sequence ID" value="MCX2743637.1"/>
    <property type="molecule type" value="Genomic_DNA"/>
</dbReference>
<evidence type="ECO:0000256" key="9">
    <source>
        <dbReference type="SAM" id="SignalP"/>
    </source>
</evidence>
<feature type="chain" id="PRO_5045485348" evidence="9">
    <location>
        <begin position="24"/>
        <end position="1080"/>
    </location>
</feature>
<dbReference type="Proteomes" id="UP001209885">
    <property type="component" value="Unassembled WGS sequence"/>
</dbReference>